<evidence type="ECO:0000256" key="1">
    <source>
        <dbReference type="SAM" id="Phobius"/>
    </source>
</evidence>
<sequence>MVSDPIVSDPSVSDPTVSDPTVLIPVNLIPVCLIPLCLIPVCLIPVGLIPVCLSDNPSLPNSAGVDAVLFLHLATAHVHYLYTAMLAACKRAPDQHTNSAVGKPGLMQGGGG</sequence>
<evidence type="ECO:0000313" key="3">
    <source>
        <dbReference type="Proteomes" id="UP000828390"/>
    </source>
</evidence>
<reference evidence="2" key="2">
    <citation type="submission" date="2020-11" db="EMBL/GenBank/DDBJ databases">
        <authorList>
            <person name="McCartney M.A."/>
            <person name="Auch B."/>
            <person name="Kono T."/>
            <person name="Mallez S."/>
            <person name="Becker A."/>
            <person name="Gohl D.M."/>
            <person name="Silverstein K.A.T."/>
            <person name="Koren S."/>
            <person name="Bechman K.B."/>
            <person name="Herman A."/>
            <person name="Abrahante J.E."/>
            <person name="Garbe J."/>
        </authorList>
    </citation>
    <scope>NUCLEOTIDE SEQUENCE</scope>
    <source>
        <strain evidence="2">Duluth1</strain>
        <tissue evidence="2">Whole animal</tissue>
    </source>
</reference>
<protein>
    <submittedName>
        <fullName evidence="2">Uncharacterized protein</fullName>
    </submittedName>
</protein>
<dbReference type="AlphaFoldDB" id="A0A9D4F1T3"/>
<keyword evidence="1" id="KW-0472">Membrane</keyword>
<keyword evidence="1" id="KW-0812">Transmembrane</keyword>
<name>A0A9D4F1T3_DREPO</name>
<accession>A0A9D4F1T3</accession>
<dbReference type="EMBL" id="JAIWYP010000008">
    <property type="protein sequence ID" value="KAH3790795.1"/>
    <property type="molecule type" value="Genomic_DNA"/>
</dbReference>
<feature type="transmembrane region" description="Helical" evidence="1">
    <location>
        <begin position="28"/>
        <end position="53"/>
    </location>
</feature>
<keyword evidence="3" id="KW-1185">Reference proteome</keyword>
<proteinExistence type="predicted"/>
<gene>
    <name evidence="2" type="ORF">DPMN_169002</name>
</gene>
<organism evidence="2 3">
    <name type="scientific">Dreissena polymorpha</name>
    <name type="common">Zebra mussel</name>
    <name type="synonym">Mytilus polymorpha</name>
    <dbReference type="NCBI Taxonomy" id="45954"/>
    <lineage>
        <taxon>Eukaryota</taxon>
        <taxon>Metazoa</taxon>
        <taxon>Spiralia</taxon>
        <taxon>Lophotrochozoa</taxon>
        <taxon>Mollusca</taxon>
        <taxon>Bivalvia</taxon>
        <taxon>Autobranchia</taxon>
        <taxon>Heteroconchia</taxon>
        <taxon>Euheterodonta</taxon>
        <taxon>Imparidentia</taxon>
        <taxon>Neoheterodontei</taxon>
        <taxon>Myida</taxon>
        <taxon>Dreissenoidea</taxon>
        <taxon>Dreissenidae</taxon>
        <taxon>Dreissena</taxon>
    </lineage>
</organism>
<evidence type="ECO:0000313" key="2">
    <source>
        <dbReference type="EMBL" id="KAH3790795.1"/>
    </source>
</evidence>
<comment type="caution">
    <text evidence="2">The sequence shown here is derived from an EMBL/GenBank/DDBJ whole genome shotgun (WGS) entry which is preliminary data.</text>
</comment>
<keyword evidence="1" id="KW-1133">Transmembrane helix</keyword>
<reference evidence="2" key="1">
    <citation type="journal article" date="2019" name="bioRxiv">
        <title>The Genome of the Zebra Mussel, Dreissena polymorpha: A Resource for Invasive Species Research.</title>
        <authorList>
            <person name="McCartney M.A."/>
            <person name="Auch B."/>
            <person name="Kono T."/>
            <person name="Mallez S."/>
            <person name="Zhang Y."/>
            <person name="Obille A."/>
            <person name="Becker A."/>
            <person name="Abrahante J.E."/>
            <person name="Garbe J."/>
            <person name="Badalamenti J.P."/>
            <person name="Herman A."/>
            <person name="Mangelson H."/>
            <person name="Liachko I."/>
            <person name="Sullivan S."/>
            <person name="Sone E.D."/>
            <person name="Koren S."/>
            <person name="Silverstein K.A.T."/>
            <person name="Beckman K.B."/>
            <person name="Gohl D.M."/>
        </authorList>
    </citation>
    <scope>NUCLEOTIDE SEQUENCE</scope>
    <source>
        <strain evidence="2">Duluth1</strain>
        <tissue evidence="2">Whole animal</tissue>
    </source>
</reference>
<dbReference type="Proteomes" id="UP000828390">
    <property type="component" value="Unassembled WGS sequence"/>
</dbReference>